<reference evidence="3 4" key="1">
    <citation type="submission" date="2017-12" db="EMBL/GenBank/DDBJ databases">
        <title>Comparative genomics of Botrytis spp.</title>
        <authorList>
            <person name="Valero-Jimenez C.A."/>
            <person name="Tapia P."/>
            <person name="Veloso J."/>
            <person name="Silva-Moreno E."/>
            <person name="Staats M."/>
            <person name="Valdes J.H."/>
            <person name="Van Kan J.A.L."/>
        </authorList>
    </citation>
    <scope>NUCLEOTIDE SEQUENCE [LARGE SCALE GENOMIC DNA]</scope>
    <source>
        <strain evidence="3 4">MUCL11595</strain>
    </source>
</reference>
<gene>
    <name evidence="3" type="ORF">BCON_0339g00070</name>
</gene>
<sequence length="251" mass="28126">MDGDNALSRKVREKLTTWKAKAGSIGRWCRRMNSLKRTRSSAKEAGAPVDSCLSQGDSDELENQCGRIFHPFSRLPLELRLEIWRMSWDSRNIGIHVTTQTISVNRESRAETLLHYKPLILALLSLGHLVSKFYFNNELDTLAVYVVGVMRDLDSKLYQTNGGLAHHFLSTAVALRDIRSLTVLPHGGPTATTKWFYLETMKSNCSLTSVFGKTSRVVLMDSSGYRHVKKGSTGNHGSSRSLDWSSGSQYD</sequence>
<feature type="region of interest" description="Disordered" evidence="1">
    <location>
        <begin position="229"/>
        <end position="251"/>
    </location>
</feature>
<proteinExistence type="predicted"/>
<dbReference type="AlphaFoldDB" id="A0A4Z1HBG6"/>
<evidence type="ECO:0000313" key="4">
    <source>
        <dbReference type="Proteomes" id="UP000297527"/>
    </source>
</evidence>
<dbReference type="PANTHER" id="PTHR35910:SF1">
    <property type="entry name" value="2EXR DOMAIN-CONTAINING PROTEIN"/>
    <property type="match status" value="1"/>
</dbReference>
<evidence type="ECO:0000256" key="1">
    <source>
        <dbReference type="SAM" id="MobiDB-lite"/>
    </source>
</evidence>
<comment type="caution">
    <text evidence="3">The sequence shown here is derived from an EMBL/GenBank/DDBJ whole genome shotgun (WGS) entry which is preliminary data.</text>
</comment>
<dbReference type="InterPro" id="IPR045518">
    <property type="entry name" value="2EXR"/>
</dbReference>
<protein>
    <recommendedName>
        <fullName evidence="2">2EXR domain-containing protein</fullName>
    </recommendedName>
</protein>
<accession>A0A4Z1HBG6</accession>
<feature type="domain" description="2EXR" evidence="2">
    <location>
        <begin position="69"/>
        <end position="142"/>
    </location>
</feature>
<feature type="compositionally biased region" description="Low complexity" evidence="1">
    <location>
        <begin position="238"/>
        <end position="251"/>
    </location>
</feature>
<dbReference type="Pfam" id="PF20150">
    <property type="entry name" value="2EXR"/>
    <property type="match status" value="1"/>
</dbReference>
<evidence type="ECO:0000259" key="2">
    <source>
        <dbReference type="Pfam" id="PF20150"/>
    </source>
</evidence>
<name>A0A4Z1HBG6_9HELO</name>
<dbReference type="OrthoDB" id="3513892at2759"/>
<keyword evidence="4" id="KW-1185">Reference proteome</keyword>
<dbReference type="EMBL" id="PQXN01000337">
    <property type="protein sequence ID" value="TGO46189.1"/>
    <property type="molecule type" value="Genomic_DNA"/>
</dbReference>
<organism evidence="3 4">
    <name type="scientific">Botryotinia convoluta</name>
    <dbReference type="NCBI Taxonomy" id="54673"/>
    <lineage>
        <taxon>Eukaryota</taxon>
        <taxon>Fungi</taxon>
        <taxon>Dikarya</taxon>
        <taxon>Ascomycota</taxon>
        <taxon>Pezizomycotina</taxon>
        <taxon>Leotiomycetes</taxon>
        <taxon>Helotiales</taxon>
        <taxon>Sclerotiniaceae</taxon>
        <taxon>Botryotinia</taxon>
    </lineage>
</organism>
<evidence type="ECO:0000313" key="3">
    <source>
        <dbReference type="EMBL" id="TGO46189.1"/>
    </source>
</evidence>
<dbReference type="Proteomes" id="UP000297527">
    <property type="component" value="Unassembled WGS sequence"/>
</dbReference>
<dbReference type="PANTHER" id="PTHR35910">
    <property type="entry name" value="2EXR DOMAIN-CONTAINING PROTEIN"/>
    <property type="match status" value="1"/>
</dbReference>